<protein>
    <submittedName>
        <fullName evidence="2">Uncharacterized protein</fullName>
    </submittedName>
</protein>
<name>A0AA48LWR5_9ZZZZ</name>
<proteinExistence type="predicted"/>
<organism evidence="2">
    <name type="scientific">freshwater sediment metagenome</name>
    <dbReference type="NCBI Taxonomy" id="556182"/>
    <lineage>
        <taxon>unclassified sequences</taxon>
        <taxon>metagenomes</taxon>
        <taxon>ecological metagenomes</taxon>
    </lineage>
</organism>
<accession>A0AA48LWR5</accession>
<gene>
    <name evidence="2" type="ORF">AMST5_00044</name>
</gene>
<evidence type="ECO:0000313" key="2">
    <source>
        <dbReference type="EMBL" id="CAJ0848895.1"/>
    </source>
</evidence>
<feature type="region of interest" description="Disordered" evidence="1">
    <location>
        <begin position="85"/>
        <end position="105"/>
    </location>
</feature>
<sequence>MDANDYQLEASLYYAKSANSKQKALVFRRFSKAAEAIRFAVEELAPKLLDGCTLEVNEAHYFGREIRPLYDDTVFPLRRRRTNVAQEITNRSEKKAGSPRAEGNA</sequence>
<dbReference type="AlphaFoldDB" id="A0AA48LWR5"/>
<dbReference type="EMBL" id="OY288114">
    <property type="protein sequence ID" value="CAJ0848895.1"/>
    <property type="molecule type" value="Genomic_DNA"/>
</dbReference>
<evidence type="ECO:0000256" key="1">
    <source>
        <dbReference type="SAM" id="MobiDB-lite"/>
    </source>
</evidence>
<reference evidence="2" key="1">
    <citation type="submission" date="2023-07" db="EMBL/GenBank/DDBJ databases">
        <authorList>
            <person name="Pelsma A.J. K."/>
        </authorList>
    </citation>
    <scope>NUCLEOTIDE SEQUENCE</scope>
</reference>